<dbReference type="InterPro" id="IPR025406">
    <property type="entry name" value="DUF4132"/>
</dbReference>
<feature type="domain" description="DUF5724" evidence="2">
    <location>
        <begin position="78"/>
        <end position="1271"/>
    </location>
</feature>
<evidence type="ECO:0000313" key="4">
    <source>
        <dbReference type="EMBL" id="NSL86329.1"/>
    </source>
</evidence>
<sequence>MDVNEFLQSREKPQYVEQMTATMMAVFKGGTAHDQLTATTAEIVLLLLDALQQEPGNEHRFMAAISYKDERYTRLETLLGGKSWDEPEYHRLLIFIFGETVTPYVKYAWEKVRYRMYLRGYMRRSFCAPHDPEVYFVNQLNFLRIAILQSFVSRYYPDKKITQYDLTFTEQLRYHHSFQSDGLYPVWAAAIDMDNEEVFTAAENIIFNKDPEGKVTRNLIKALLTSEKPAAWQLVEKLLLAAQRQEGLRQTILESLDETSTGALKYMIRVILEHKLTRFSSVVRAVDVWAGLGWEAEKENTIRQLLEKAAEYLEAPEKIQAAVSSKHNAEVYMALWAQGVYDVAATRPLLLELQQKGNAEKRCLALKFAAETQYYNVDMPLAVNALHDEDLAVNALALGIVNRQLTSAAAQHNQWFPELFPTLHTLVQRAPEKEKVFEGVVFSWMHVTFDRNQVLSAMMQLILDQQDRLDILLGYFDEMSLPLREQLARQLLPGYSPYSWQQQSAPEPLSAFQRNFALRLLKDRGEYVVNTAFNALGKEQFTIGELDIFTDMLKRKGAGVRSKSIDLILKQQDEVVLAATEKLLNGDTEQRLAGLDIALRLRKANRLTATLQTFITTFSERKNISQKEEILLSQLVGENSQLQTYTAENGYGCYDPAAVPQAVLPAVQEGDYYGTCLAAGPYGCSRSLPEIQEALMALYRLFEENCSYEYEVENYNNSKEAILLGSNFRNKKAYGYKFASVLEEYANYPLPEVWEKWYQESGLTPRDLFILNTLLKDKSERSDERFTALATDYLPVMQEVIPKEVMAKYPNKWYNPLLKIIQALVPVHTFDRRNDFLLGACTRVYQALPPEVLGYNGKGGTYYNNEIGWQALSWHNTFLHLLVIQELEGDALALAWSLYHWRQFSGLPQYARLYNPPLLLCCKAFQAGLIGEGEMYRCLISIENMRTLSGSIKRKKDQFDYFTAFPFLEPMFSRVREHFLDIELKRGDSATAVTHFVQVLQTVYGISRFGEIWAGLGKTTLHRGYIYSYSDTAFSKQQLLSTLLKRCFPLPDDTQELFNAAVKKIRMTEPQLIEAAVYAPQWQPFISQYLGWKGLDAAIWWMHAHTKSSGTEQNAEAESEIARYSAVDLQDFKDGAVDKEWFNTAMKELGKARWQIVYDAAKYISDGNAHRRARLYADVMTGILKIKEVTQKVKEKRDQDYLRLYGLIPLSKANADKDVLSRYEYLQQFKKESKQFGAQKQSSESLALRIAMENLARNAGYADPVRLTWAMETRQVQSILSKETQVQFDDTIIGLIIDEEGQADVVAFKGDKQLKSIPPKYKNDKKVLELAEYRKTLREQFRRSRKALEDAMVRGDVFSFAEMTTLFSHPVIAKHLQHLVFITEKGHGFYSAESLCDANGNLTPASPQDTFRIAHCSDLHRNQSWSAYQRYCFEKKIQQPFRQVFRELYVPLAEELKEKSVSRRYAGHQVQPAQTVALLRGRGWKVDYEEGLQKVFHRDGFVAKIYAQANWFSPGEIESPTLETIIFHDLKNYKQVAFNSISPLIFSEVMRDLDLVVSVAHVGGVDPEASHSSVEMRQVLLEETCRLFRLKNVRVEGTHALIKGKYGEYSVHLGSAVVHQLPGKYLSVLPVHSQHRGRIFLPFADDDPKSAELISKVLMLARDHEIQDPTVLQQLS</sequence>
<dbReference type="Pfam" id="PF24879">
    <property type="entry name" value="DUF7737"/>
    <property type="match status" value="1"/>
</dbReference>
<dbReference type="OrthoDB" id="9763697at2"/>
<dbReference type="InterPro" id="IPR056639">
    <property type="entry name" value="DUF7737"/>
</dbReference>
<evidence type="ECO:0000313" key="5">
    <source>
        <dbReference type="Proteomes" id="UP000281028"/>
    </source>
</evidence>
<accession>A0A3S1CUH5</accession>
<protein>
    <submittedName>
        <fullName evidence="4">DUF4132 domain-containing protein</fullName>
    </submittedName>
</protein>
<dbReference type="Pfam" id="PF13569">
    <property type="entry name" value="DUF4132"/>
    <property type="match status" value="1"/>
</dbReference>
<proteinExistence type="predicted"/>
<dbReference type="EMBL" id="RIAR02000001">
    <property type="protein sequence ID" value="NSL86329.1"/>
    <property type="molecule type" value="Genomic_DNA"/>
</dbReference>
<dbReference type="Proteomes" id="UP000281028">
    <property type="component" value="Unassembled WGS sequence"/>
</dbReference>
<name>A0A3S1CUH5_9BACT</name>
<evidence type="ECO:0000259" key="2">
    <source>
        <dbReference type="Pfam" id="PF18991"/>
    </source>
</evidence>
<keyword evidence="5" id="KW-1185">Reference proteome</keyword>
<gene>
    <name evidence="4" type="ORF">ECE50_005790</name>
</gene>
<dbReference type="InterPro" id="IPR043782">
    <property type="entry name" value="DUF5724"/>
</dbReference>
<comment type="caution">
    <text evidence="4">The sequence shown here is derived from an EMBL/GenBank/DDBJ whole genome shotgun (WGS) entry which is preliminary data.</text>
</comment>
<evidence type="ECO:0000259" key="1">
    <source>
        <dbReference type="Pfam" id="PF13569"/>
    </source>
</evidence>
<reference evidence="4" key="1">
    <citation type="submission" date="2020-05" db="EMBL/GenBank/DDBJ databases">
        <title>Chitinophaga laudate sp. nov., isolated from a tropical peat swamp.</title>
        <authorList>
            <person name="Goh C.B.S."/>
            <person name="Lee M.S."/>
            <person name="Parimannan S."/>
            <person name="Pasbakhsh P."/>
            <person name="Yule C.M."/>
            <person name="Rajandas H."/>
            <person name="Loke S."/>
            <person name="Croft L."/>
            <person name="Tan J.B.L."/>
        </authorList>
    </citation>
    <scope>NUCLEOTIDE SEQUENCE</scope>
    <source>
        <strain evidence="4">Mgbs1</strain>
    </source>
</reference>
<feature type="domain" description="DUF4132" evidence="1">
    <location>
        <begin position="1312"/>
        <end position="1484"/>
    </location>
</feature>
<feature type="domain" description="DUF7737" evidence="3">
    <location>
        <begin position="1574"/>
        <end position="1675"/>
    </location>
</feature>
<evidence type="ECO:0000259" key="3">
    <source>
        <dbReference type="Pfam" id="PF24879"/>
    </source>
</evidence>
<organism evidence="4 5">
    <name type="scientific">Chitinophaga solisilvae</name>
    <dbReference type="NCBI Taxonomy" id="1233460"/>
    <lineage>
        <taxon>Bacteria</taxon>
        <taxon>Pseudomonadati</taxon>
        <taxon>Bacteroidota</taxon>
        <taxon>Chitinophagia</taxon>
        <taxon>Chitinophagales</taxon>
        <taxon>Chitinophagaceae</taxon>
        <taxon>Chitinophaga</taxon>
    </lineage>
</organism>
<dbReference type="Pfam" id="PF18991">
    <property type="entry name" value="DUF5724"/>
    <property type="match status" value="1"/>
</dbReference>